<dbReference type="PANTHER" id="PTHR34297">
    <property type="entry name" value="HYPOTHETICAL CYTOSOLIC PROTEIN-RELATED"/>
    <property type="match status" value="1"/>
</dbReference>
<keyword evidence="3" id="KW-1185">Reference proteome</keyword>
<reference evidence="2 3" key="1">
    <citation type="submission" date="2019-03" db="EMBL/GenBank/DDBJ databases">
        <title>Genomic Encyclopedia of Type Strains, Phase IV (KMG-IV): sequencing the most valuable type-strain genomes for metagenomic binning, comparative biology and taxonomic classification.</title>
        <authorList>
            <person name="Goeker M."/>
        </authorList>
    </citation>
    <scope>NUCLEOTIDE SEQUENCE [LARGE SCALE GENOMIC DNA]</scope>
    <source>
        <strain evidence="2 3">DSM 100013</strain>
    </source>
</reference>
<evidence type="ECO:0000313" key="3">
    <source>
        <dbReference type="Proteomes" id="UP000295504"/>
    </source>
</evidence>
<proteinExistence type="inferred from homology"/>
<sequence length="120" mass="12987">MATDPMEIACDGGRIKISHDIVMTIARHIATEVKGIVSISGGIPGGIVDVFSKKTTTKKGVKIQNEESQIAINVALVIKYGVKIPDVVKEVQQKVKAAIEAMTEIKVSRVNVYIQDIEVE</sequence>
<comment type="similarity">
    <text evidence="1">Belongs to the asp23 family.</text>
</comment>
<comment type="caution">
    <text evidence="2">The sequence shown here is derived from an EMBL/GenBank/DDBJ whole genome shotgun (WGS) entry which is preliminary data.</text>
</comment>
<dbReference type="Proteomes" id="UP000295504">
    <property type="component" value="Unassembled WGS sequence"/>
</dbReference>
<name>A0A4R2TJX8_9FIRM</name>
<dbReference type="RefSeq" id="WP_243098195.1">
    <property type="nucleotide sequence ID" value="NZ_CP058648.1"/>
</dbReference>
<dbReference type="Pfam" id="PF03780">
    <property type="entry name" value="Asp23"/>
    <property type="match status" value="1"/>
</dbReference>
<evidence type="ECO:0000313" key="2">
    <source>
        <dbReference type="EMBL" id="TCQ03106.1"/>
    </source>
</evidence>
<accession>A0A4R2TJX8</accession>
<dbReference type="EMBL" id="SLYC01000011">
    <property type="protein sequence ID" value="TCQ03106.1"/>
    <property type="molecule type" value="Genomic_DNA"/>
</dbReference>
<dbReference type="AlphaFoldDB" id="A0A4R2TJX8"/>
<protein>
    <submittedName>
        <fullName evidence="2">Putative alkaline shock family protein YloU</fullName>
    </submittedName>
</protein>
<dbReference type="InterPro" id="IPR005531">
    <property type="entry name" value="Asp23"/>
</dbReference>
<dbReference type="PANTHER" id="PTHR34297:SF2">
    <property type="entry name" value="ASP23_GLS24 FAMILY ENVELOPE STRESS RESPONSE PROTEIN"/>
    <property type="match status" value="1"/>
</dbReference>
<evidence type="ECO:0000256" key="1">
    <source>
        <dbReference type="ARBA" id="ARBA00005721"/>
    </source>
</evidence>
<gene>
    <name evidence="2" type="ORF">EDD79_101170</name>
</gene>
<organism evidence="2 3">
    <name type="scientific">Serpentinicella alkaliphila</name>
    <dbReference type="NCBI Taxonomy" id="1734049"/>
    <lineage>
        <taxon>Bacteria</taxon>
        <taxon>Bacillati</taxon>
        <taxon>Bacillota</taxon>
        <taxon>Clostridia</taxon>
        <taxon>Peptostreptococcales</taxon>
        <taxon>Natronincolaceae</taxon>
        <taxon>Serpentinicella</taxon>
    </lineage>
</organism>